<proteinExistence type="predicted"/>
<evidence type="ECO:0008006" key="3">
    <source>
        <dbReference type="Google" id="ProtNLM"/>
    </source>
</evidence>
<dbReference type="Pfam" id="PF13289">
    <property type="entry name" value="SIR2_2"/>
    <property type="match status" value="1"/>
</dbReference>
<dbReference type="STRING" id="1423820.FC64_GL001163"/>
<protein>
    <recommendedName>
        <fullName evidence="3">SIR2-like domain-containing protein</fullName>
    </recommendedName>
</protein>
<comment type="caution">
    <text evidence="1">The sequence shown here is derived from an EMBL/GenBank/DDBJ whole genome shotgun (WGS) entry which is preliminary data.</text>
</comment>
<name>A0A0R1ZBA2_9LACO</name>
<sequence>MSNVKNTYFYGFNTPKYKQENKKYYKDDTELVQDSGQEFTSQMFKDTVKAEIQKLLNKPYENIVVLAGAGASICENGNKGKTVSQLYGDIKELLENDGNLYTFDDLKNRTIIDENDENLENILSVLIKAISLFKGIKSNEFSEFIDVNKLNQTVEKIKQHIYQVTSEYGFDNNCKHDLLIKKLSRLLPSDSRLNIVTTNYDRLFEGAASSLGFWVFDGFSFSNPPIFDADIFDWKLVKEIPNSKTQELKYRSNMINLLKIHGSVDWEMDEKGQLIKILTNKQRDVISPVMIFPSSEKYMQSYQEPYFSLMTKFQELLRKPNTLFMTIGFSFADNHIFEMILQSIKHNNSLSTLITDYTLDGDKNPNWEKLSEKSEMYDIHFLKGALNKDLLDYL</sequence>
<dbReference type="Proteomes" id="UP000051291">
    <property type="component" value="Unassembled WGS sequence"/>
</dbReference>
<dbReference type="AlphaFoldDB" id="A0A0R1ZBA2"/>
<evidence type="ECO:0000313" key="2">
    <source>
        <dbReference type="Proteomes" id="UP000051291"/>
    </source>
</evidence>
<dbReference type="RefSeq" id="WP_057906995.1">
    <property type="nucleotide sequence ID" value="NZ_AYYZ01000029.1"/>
</dbReference>
<accession>A0A0R1ZBA2</accession>
<evidence type="ECO:0000313" key="1">
    <source>
        <dbReference type="EMBL" id="KRM51969.1"/>
    </source>
</evidence>
<dbReference type="PATRIC" id="fig|1423820.4.peg.1188"/>
<reference evidence="1 2" key="1">
    <citation type="journal article" date="2015" name="Genome Announc.">
        <title>Expanding the biotechnology potential of lactobacilli through comparative genomics of 213 strains and associated genera.</title>
        <authorList>
            <person name="Sun Z."/>
            <person name="Harris H.M."/>
            <person name="McCann A."/>
            <person name="Guo C."/>
            <person name="Argimon S."/>
            <person name="Zhang W."/>
            <person name="Yang X."/>
            <person name="Jeffery I.B."/>
            <person name="Cooney J.C."/>
            <person name="Kagawa T.F."/>
            <person name="Liu W."/>
            <person name="Song Y."/>
            <person name="Salvetti E."/>
            <person name="Wrobel A."/>
            <person name="Rasinkangas P."/>
            <person name="Parkhill J."/>
            <person name="Rea M.C."/>
            <person name="O'Sullivan O."/>
            <person name="Ritari J."/>
            <person name="Douillard F.P."/>
            <person name="Paul Ross R."/>
            <person name="Yang R."/>
            <person name="Briner A.E."/>
            <person name="Felis G.E."/>
            <person name="de Vos W.M."/>
            <person name="Barrangou R."/>
            <person name="Klaenhammer T.R."/>
            <person name="Caufield P.W."/>
            <person name="Cui Y."/>
            <person name="Zhang H."/>
            <person name="O'Toole P.W."/>
        </authorList>
    </citation>
    <scope>NUCLEOTIDE SEQUENCE [LARGE SCALE GENOMIC DNA]</scope>
    <source>
        <strain evidence="1 2">DSM 20653</strain>
    </source>
</reference>
<dbReference type="InterPro" id="IPR029035">
    <property type="entry name" value="DHS-like_NAD/FAD-binding_dom"/>
</dbReference>
<gene>
    <name evidence="1" type="ORF">FC64_GL001163</name>
</gene>
<dbReference type="EMBL" id="AYYZ01000029">
    <property type="protein sequence ID" value="KRM51969.1"/>
    <property type="molecule type" value="Genomic_DNA"/>
</dbReference>
<dbReference type="SUPFAM" id="SSF52467">
    <property type="entry name" value="DHS-like NAD/FAD-binding domain"/>
    <property type="match status" value="1"/>
</dbReference>
<keyword evidence="2" id="KW-1185">Reference proteome</keyword>
<organism evidence="1 2">
    <name type="scientific">Ligilactobacillus araffinosus DSM 20653</name>
    <dbReference type="NCBI Taxonomy" id="1423820"/>
    <lineage>
        <taxon>Bacteria</taxon>
        <taxon>Bacillati</taxon>
        <taxon>Bacillota</taxon>
        <taxon>Bacilli</taxon>
        <taxon>Lactobacillales</taxon>
        <taxon>Lactobacillaceae</taxon>
        <taxon>Ligilactobacillus</taxon>
    </lineage>
</organism>